<gene>
    <name evidence="2" type="ORF">FLL46_00285</name>
</gene>
<name>A0A545UIR5_9GAMM</name>
<feature type="compositionally biased region" description="Acidic residues" evidence="1">
    <location>
        <begin position="88"/>
        <end position="99"/>
    </location>
</feature>
<feature type="region of interest" description="Disordered" evidence="1">
    <location>
        <begin position="77"/>
        <end position="107"/>
    </location>
</feature>
<dbReference type="OrthoDB" id="9813892at2"/>
<dbReference type="RefSeq" id="WP_142891419.1">
    <property type="nucleotide sequence ID" value="NZ_ML660160.1"/>
</dbReference>
<accession>A0A545UIR5</accession>
<evidence type="ECO:0000313" key="3">
    <source>
        <dbReference type="Proteomes" id="UP000315439"/>
    </source>
</evidence>
<dbReference type="AlphaFoldDB" id="A0A545UIR5"/>
<sequence>MNNPSSTASNDTLALIATRKGLFRLDNNKQIHLVDFIGVPVSMVLSSATHSHWYAALDHGHFGVKLHRSDNFGESWQEVSAPSYPQTETEDTESSDEATGETAKGETAKGDSLELIWSLAYANSDNPKALWAGTIPGGLFLSEDGGESWQFNESLWQYKQEQGWFGGGFDQAGIHSICVHPTDPQQVKIAVSCAGVWETQDSGKSWATKSKGMRAAYMPPEQQFEPSIQDPHLVVQCQSSPEFLWTQHHNGIFRSTDNAENWQEITEVKPSVFGFTVAVHPDDGNTAWFVPAVKDECRVPVDNQLVVTRTRDGGETFEALTNGLPQVNAYDLVFRHGLDIDTTGNQLLMGSTTGNLWLSDDQGDNWQCLSSNLPPIYAVQFIK</sequence>
<dbReference type="InterPro" id="IPR052025">
    <property type="entry name" value="Xyloglucanase_GH74"/>
</dbReference>
<dbReference type="PANTHER" id="PTHR43739">
    <property type="entry name" value="XYLOGLUCANASE (EUROFUNG)"/>
    <property type="match status" value="1"/>
</dbReference>
<reference evidence="2 3" key="1">
    <citation type="submission" date="2019-07" db="EMBL/GenBank/DDBJ databases">
        <title>Draft genome for Aliikangiella sp. M105.</title>
        <authorList>
            <person name="Wang G."/>
        </authorList>
    </citation>
    <scope>NUCLEOTIDE SEQUENCE [LARGE SCALE GENOMIC DNA]</scope>
    <source>
        <strain evidence="2 3">M105</strain>
    </source>
</reference>
<dbReference type="Proteomes" id="UP000315439">
    <property type="component" value="Unassembled WGS sequence"/>
</dbReference>
<dbReference type="InterPro" id="IPR015943">
    <property type="entry name" value="WD40/YVTN_repeat-like_dom_sf"/>
</dbReference>
<dbReference type="SUPFAM" id="SSF110296">
    <property type="entry name" value="Oligoxyloglucan reducing end-specific cellobiohydrolase"/>
    <property type="match status" value="1"/>
</dbReference>
<evidence type="ECO:0000313" key="2">
    <source>
        <dbReference type="EMBL" id="TQV89355.1"/>
    </source>
</evidence>
<organism evidence="2 3">
    <name type="scientific">Aliikangiella coralliicola</name>
    <dbReference type="NCBI Taxonomy" id="2592383"/>
    <lineage>
        <taxon>Bacteria</taxon>
        <taxon>Pseudomonadati</taxon>
        <taxon>Pseudomonadota</taxon>
        <taxon>Gammaproteobacteria</taxon>
        <taxon>Oceanospirillales</taxon>
        <taxon>Pleioneaceae</taxon>
        <taxon>Aliikangiella</taxon>
    </lineage>
</organism>
<proteinExistence type="predicted"/>
<dbReference type="GO" id="GO:0010411">
    <property type="term" value="P:xyloglucan metabolic process"/>
    <property type="evidence" value="ECO:0007669"/>
    <property type="project" value="TreeGrafter"/>
</dbReference>
<protein>
    <submittedName>
        <fullName evidence="2">Exo-alpha-sialidase</fullName>
    </submittedName>
</protein>
<dbReference type="CDD" id="cd15482">
    <property type="entry name" value="Sialidase_non-viral"/>
    <property type="match status" value="1"/>
</dbReference>
<dbReference type="PANTHER" id="PTHR43739:SF5">
    <property type="entry name" value="EXO-ALPHA-SIALIDASE"/>
    <property type="match status" value="1"/>
</dbReference>
<feature type="compositionally biased region" description="Polar residues" evidence="1">
    <location>
        <begin position="77"/>
        <end position="86"/>
    </location>
</feature>
<keyword evidence="3" id="KW-1185">Reference proteome</keyword>
<dbReference type="Gene3D" id="2.130.10.10">
    <property type="entry name" value="YVTN repeat-like/Quinoprotein amine dehydrogenase"/>
    <property type="match status" value="1"/>
</dbReference>
<evidence type="ECO:0000256" key="1">
    <source>
        <dbReference type="SAM" id="MobiDB-lite"/>
    </source>
</evidence>
<dbReference type="EMBL" id="VIKS01000001">
    <property type="protein sequence ID" value="TQV89355.1"/>
    <property type="molecule type" value="Genomic_DNA"/>
</dbReference>
<comment type="caution">
    <text evidence="2">The sequence shown here is derived from an EMBL/GenBank/DDBJ whole genome shotgun (WGS) entry which is preliminary data.</text>
</comment>